<dbReference type="InterPro" id="IPR055562">
    <property type="entry name" value="DUF7138"/>
</dbReference>
<dbReference type="AlphaFoldDB" id="A0A5N6P1W6"/>
<dbReference type="PANTHER" id="PTHR36351">
    <property type="entry name" value="EMBRYO SAC DEVELOPMENT ARREST 12"/>
    <property type="match status" value="1"/>
</dbReference>
<dbReference type="PANTHER" id="PTHR36351:SF1">
    <property type="entry name" value="EMBRYO SAC DEVELOPMENT ARREST 12"/>
    <property type="match status" value="1"/>
</dbReference>
<comment type="caution">
    <text evidence="2">The sequence shown here is derived from an EMBL/GenBank/DDBJ whole genome shotgun (WGS) entry which is preliminary data.</text>
</comment>
<keyword evidence="3" id="KW-1185">Reference proteome</keyword>
<accession>A0A5N6P1W6</accession>
<proteinExistence type="predicted"/>
<feature type="domain" description="DUF7138" evidence="1">
    <location>
        <begin position="12"/>
        <end position="96"/>
    </location>
</feature>
<organism evidence="2 3">
    <name type="scientific">Mikania micrantha</name>
    <name type="common">bitter vine</name>
    <dbReference type="NCBI Taxonomy" id="192012"/>
    <lineage>
        <taxon>Eukaryota</taxon>
        <taxon>Viridiplantae</taxon>
        <taxon>Streptophyta</taxon>
        <taxon>Embryophyta</taxon>
        <taxon>Tracheophyta</taxon>
        <taxon>Spermatophyta</taxon>
        <taxon>Magnoliopsida</taxon>
        <taxon>eudicotyledons</taxon>
        <taxon>Gunneridae</taxon>
        <taxon>Pentapetalae</taxon>
        <taxon>asterids</taxon>
        <taxon>campanulids</taxon>
        <taxon>Asterales</taxon>
        <taxon>Asteraceae</taxon>
        <taxon>Asteroideae</taxon>
        <taxon>Heliantheae alliance</taxon>
        <taxon>Eupatorieae</taxon>
        <taxon>Mikania</taxon>
    </lineage>
</organism>
<evidence type="ECO:0000313" key="3">
    <source>
        <dbReference type="Proteomes" id="UP000326396"/>
    </source>
</evidence>
<dbReference type="Pfam" id="PF23596">
    <property type="entry name" value="DUF7138"/>
    <property type="match status" value="1"/>
</dbReference>
<evidence type="ECO:0000259" key="1">
    <source>
        <dbReference type="Pfam" id="PF23596"/>
    </source>
</evidence>
<name>A0A5N6P1W6_9ASTR</name>
<sequence>MLEADDDAPAMAVFPVVLFDGEREMHAGDIKVHPDLVYKEFQTMLSQIIGISYNNLTTYLVDSKKSKISPDRRKILITGKVNFAVVVRETNCYFLVVMKRSRRDRRRKVVKPSDYHDLSRISWNYHDLNDTHMPVSNPYYYDERIHDLLMQREDYMNTILNSGYGFDSHLNMNFPTIEDAYLRVQSNQNNLNRSLCEDCRIAQKQGKKAEFHFCIYDEVVVGGFRSPAGPVSRPR</sequence>
<protein>
    <recommendedName>
        <fullName evidence="1">DUF7138 domain-containing protein</fullName>
    </recommendedName>
</protein>
<dbReference type="EMBL" id="SZYD01000007">
    <property type="protein sequence ID" value="KAD5803244.1"/>
    <property type="molecule type" value="Genomic_DNA"/>
</dbReference>
<reference evidence="2 3" key="1">
    <citation type="submission" date="2019-05" db="EMBL/GenBank/DDBJ databases">
        <title>Mikania micrantha, genome provides insights into the molecular mechanism of rapid growth.</title>
        <authorList>
            <person name="Liu B."/>
        </authorList>
    </citation>
    <scope>NUCLEOTIDE SEQUENCE [LARGE SCALE GENOMIC DNA]</scope>
    <source>
        <strain evidence="2">NLD-2019</strain>
        <tissue evidence="2">Leaf</tissue>
    </source>
</reference>
<dbReference type="OrthoDB" id="778072at2759"/>
<gene>
    <name evidence="2" type="ORF">E3N88_14604</name>
</gene>
<dbReference type="Proteomes" id="UP000326396">
    <property type="component" value="Linkage Group LG15"/>
</dbReference>
<evidence type="ECO:0000313" key="2">
    <source>
        <dbReference type="EMBL" id="KAD5803244.1"/>
    </source>
</evidence>